<reference evidence="2" key="1">
    <citation type="journal article" date="2016" name="Nature">
        <title>Genome evolution in the allotetraploid frog Xenopus laevis.</title>
        <authorList>
            <person name="Session A.M."/>
            <person name="Uno Y."/>
            <person name="Kwon T."/>
            <person name="Chapman J.A."/>
            <person name="Toyoda A."/>
            <person name="Takahashi S."/>
            <person name="Fukui A."/>
            <person name="Hikosaka A."/>
            <person name="Suzuki A."/>
            <person name="Kondo M."/>
            <person name="van Heeringen S.J."/>
            <person name="Quigley I."/>
            <person name="Heinz S."/>
            <person name="Ogino H."/>
            <person name="Ochi H."/>
            <person name="Hellsten U."/>
            <person name="Lyons J.B."/>
            <person name="Simakov O."/>
            <person name="Putnam N."/>
            <person name="Stites J."/>
            <person name="Kuroki Y."/>
            <person name="Tanaka T."/>
            <person name="Michiue T."/>
            <person name="Watanabe M."/>
            <person name="Bogdanovic O."/>
            <person name="Lister R."/>
            <person name="Georgiou G."/>
            <person name="Paranjpe S.S."/>
            <person name="van Kruijsbergen I."/>
            <person name="Shu S."/>
            <person name="Carlson J."/>
            <person name="Kinoshita T."/>
            <person name="Ohta Y."/>
            <person name="Mawaribuchi S."/>
            <person name="Jenkins J."/>
            <person name="Grimwood J."/>
            <person name="Schmutz J."/>
            <person name="Mitros T."/>
            <person name="Mozaffari S.V."/>
            <person name="Suzuki Y."/>
            <person name="Haramoto Y."/>
            <person name="Yamamoto T.S."/>
            <person name="Takagi C."/>
            <person name="Heald R."/>
            <person name="Miller K."/>
            <person name="Haudenschild C."/>
            <person name="Kitzman J."/>
            <person name="Nakayama T."/>
            <person name="Izutsu Y."/>
            <person name="Robert J."/>
            <person name="Fortriede J."/>
            <person name="Burns K."/>
            <person name="Lotay V."/>
            <person name="Karimi K."/>
            <person name="Yasuoka Y."/>
            <person name="Dichmann D.S."/>
            <person name="Flajnik M.F."/>
            <person name="Houston D.W."/>
            <person name="Shendure J."/>
            <person name="DuPasquier L."/>
            <person name="Vize P.D."/>
            <person name="Zorn A.M."/>
            <person name="Ito M."/>
            <person name="Marcotte E.M."/>
            <person name="Wallingford J.B."/>
            <person name="Ito Y."/>
            <person name="Asashima M."/>
            <person name="Ueno N."/>
            <person name="Matsuda Y."/>
            <person name="Veenstra G.J."/>
            <person name="Fujiyama A."/>
            <person name="Harland R.M."/>
            <person name="Taira M."/>
            <person name="Rokhsar D.S."/>
        </authorList>
    </citation>
    <scope>NUCLEOTIDE SEQUENCE [LARGE SCALE GENOMIC DNA]</scope>
    <source>
        <strain evidence="2">J</strain>
    </source>
</reference>
<protein>
    <submittedName>
        <fullName evidence="1">Uncharacterized protein</fullName>
    </submittedName>
</protein>
<name>A0A974HK96_XENLA</name>
<accession>A0A974HK96</accession>
<dbReference type="Proteomes" id="UP000694892">
    <property type="component" value="Chromosome 5L"/>
</dbReference>
<dbReference type="AlphaFoldDB" id="A0A974HK96"/>
<proteinExistence type="predicted"/>
<evidence type="ECO:0000313" key="1">
    <source>
        <dbReference type="EMBL" id="OCT80928.1"/>
    </source>
</evidence>
<dbReference type="EMBL" id="CM004474">
    <property type="protein sequence ID" value="OCT80928.1"/>
    <property type="molecule type" value="Genomic_DNA"/>
</dbReference>
<evidence type="ECO:0000313" key="2">
    <source>
        <dbReference type="Proteomes" id="UP000694892"/>
    </source>
</evidence>
<sequence>MKQTATCWYKVTSQLRFDPSKSPLIPLLHNPDFPPGMSINTRKKLITANSINLIKANSINLKSMFKKSYGTLLSYGDIKETANASEIPHYLYLQMRHYALSIYPKACLPPNHPLIELCKQSSTQRGMITAWYKTINDPIQHPHKKTSICATIKENLYKVIMVMYHTPKLLHKLFPDTAASVCCEEQEGSLLHIFWSCQKLKRFWEMVRGLVERVTMLTLGLNPLIFVLANKIPNLKNPAQKMVNSILTAARALKHDNVDLFGKVWGNWDAIEAIEHVRNAWRTSGLM</sequence>
<organism evidence="1 2">
    <name type="scientific">Xenopus laevis</name>
    <name type="common">African clawed frog</name>
    <dbReference type="NCBI Taxonomy" id="8355"/>
    <lineage>
        <taxon>Eukaryota</taxon>
        <taxon>Metazoa</taxon>
        <taxon>Chordata</taxon>
        <taxon>Craniata</taxon>
        <taxon>Vertebrata</taxon>
        <taxon>Euteleostomi</taxon>
        <taxon>Amphibia</taxon>
        <taxon>Batrachia</taxon>
        <taxon>Anura</taxon>
        <taxon>Pipoidea</taxon>
        <taxon>Pipidae</taxon>
        <taxon>Xenopodinae</taxon>
        <taxon>Xenopus</taxon>
        <taxon>Xenopus</taxon>
    </lineage>
</organism>
<gene>
    <name evidence="1" type="ORF">XELAEV_18027740mg</name>
</gene>